<dbReference type="SUPFAM" id="SSF47741">
    <property type="entry name" value="CO dehydrogenase ISP C-domain like"/>
    <property type="match status" value="1"/>
</dbReference>
<organism evidence="5">
    <name type="scientific">bioreactor metagenome</name>
    <dbReference type="NCBI Taxonomy" id="1076179"/>
    <lineage>
        <taxon>unclassified sequences</taxon>
        <taxon>metagenomes</taxon>
        <taxon>ecological metagenomes</taxon>
    </lineage>
</organism>
<sequence>MTVSFMLNDRPQRLECSPGETLKTVLGRAGLVSLREGCDGEGSCGLCAVLLDGRLVNSCMILAPEAQGRVLTSVEHFDKDPVLRTIQRALIDSSCVQCGYCTPAVVLAARELLSRSLKPTDAQIADALSGTLCRCTGYKQFFEAVHLAAARLSDPGYAAPAGEEYRPDLRHVGKDREKVDAQMLVQGERAFVEDRLPQDVCWLKVLGSPIAHGWIKAIDTSEAEAMPGVVAVVSHLNTPRTLYTSAGQGFPEPSPYDQALFPRKLRYVGDRVAAVLAESPGIAEMAIKKIKVEYQPLEPVLSIAQAKTEGAPVIHSGAVSYASGEVPEGISVKGDGRDDGIIYQFSLHADPHRNLAASASGGIGDIAKGLAEADLVLERSYRANRVQCTPLEPHVVLARIDAGRLVLHASTQVPWHVRRIVARVVGISENKIRVIKERVGGGFGAKQDLVVEDLAGYLAWTTRKPVYYRLSREEEFTASRTRHSMDIRVTLGAKRDGRLTAIKMDLNADTGPYGQHCLTVPMNAISKSLPLLVCGNAGFQVRSWYTNLSPAGAYQGYGAPQGSFALQTALAELAAELGIDQLELIEKNRVDSGTTIEILKSLGEGREGAPVTLGRCGLDRMIARGRKNFGWDAPRPEAPGPDWRTGRGAVIIQQGSGLPGLDAANAELRLLSDGTLLMLSGGADLGTGLDTVTAKTAAETLGLDMADITVVSGDTDLTPFDKGAYASSGTYFSGGAALRAAEDLRRKVFEAAAVLLDEAPEDLRIEYRGMVAGRKGRISLAELGRKSVQGEGHSELTGFGGFKTDHAAFPYGAHFVQVAVNRRSGEVKVQRYHAYQDCGTPINPALAKGQIYGAVLKSIGHSLYEEMLYDEKGRCLNPRFLDYKIPMASEVPEDLHVELLPVEDEVGPFGAKSVSEISMNGAAPAIAIAIHDAVGVWMREWPFTPERILKALDSLG</sequence>
<dbReference type="InterPro" id="IPR036856">
    <property type="entry name" value="Ald_Oxase/Xan_DH_a/b_sf"/>
</dbReference>
<dbReference type="InterPro" id="IPR036884">
    <property type="entry name" value="2Fe-2S-bd_dom_sf"/>
</dbReference>
<dbReference type="PANTHER" id="PTHR11908">
    <property type="entry name" value="XANTHINE DEHYDROGENASE"/>
    <property type="match status" value="1"/>
</dbReference>
<dbReference type="GO" id="GO:0005506">
    <property type="term" value="F:iron ion binding"/>
    <property type="evidence" value="ECO:0007669"/>
    <property type="project" value="InterPro"/>
</dbReference>
<dbReference type="EC" id="1.17.1.4" evidence="5"/>
<dbReference type="InterPro" id="IPR002888">
    <property type="entry name" value="2Fe-2S-bd"/>
</dbReference>
<feature type="domain" description="2Fe-2S ferredoxin-type" evidence="4">
    <location>
        <begin position="1"/>
        <end position="77"/>
    </location>
</feature>
<reference evidence="5" key="1">
    <citation type="submission" date="2019-08" db="EMBL/GenBank/DDBJ databases">
        <authorList>
            <person name="Kucharzyk K."/>
            <person name="Murdoch R.W."/>
            <person name="Higgins S."/>
            <person name="Loffler F."/>
        </authorList>
    </citation>
    <scope>NUCLEOTIDE SEQUENCE</scope>
</reference>
<evidence type="ECO:0000256" key="3">
    <source>
        <dbReference type="ARBA" id="ARBA00023002"/>
    </source>
</evidence>
<name>A0A644SWD7_9ZZZZ</name>
<dbReference type="Pfam" id="PF20256">
    <property type="entry name" value="MoCoBD_2"/>
    <property type="match status" value="1"/>
</dbReference>
<dbReference type="Gene3D" id="3.90.1170.50">
    <property type="entry name" value="Aldehyde oxidase/xanthine dehydrogenase, a/b hammerhead"/>
    <property type="match status" value="1"/>
</dbReference>
<dbReference type="EMBL" id="VSSQ01000008">
    <property type="protein sequence ID" value="MPL58923.1"/>
    <property type="molecule type" value="Genomic_DNA"/>
</dbReference>
<dbReference type="InterPro" id="IPR008274">
    <property type="entry name" value="AldOxase/xan_DH_MoCoBD1"/>
</dbReference>
<comment type="caution">
    <text evidence="5">The sequence shown here is derived from an EMBL/GenBank/DDBJ whole genome shotgun (WGS) entry which is preliminary data.</text>
</comment>
<dbReference type="InterPro" id="IPR016208">
    <property type="entry name" value="Ald_Oxase/xanthine_DH-like"/>
</dbReference>
<dbReference type="SUPFAM" id="SSF54665">
    <property type="entry name" value="CO dehydrogenase molybdoprotein N-domain-like"/>
    <property type="match status" value="1"/>
</dbReference>
<dbReference type="NCBIfam" id="TIGR03313">
    <property type="entry name" value="Se_sel_red_Mo"/>
    <property type="match status" value="1"/>
</dbReference>
<gene>
    <name evidence="5" type="primary">xdhA_1</name>
    <name evidence="5" type="ORF">SDC9_04469</name>
</gene>
<evidence type="ECO:0000313" key="5">
    <source>
        <dbReference type="EMBL" id="MPL58923.1"/>
    </source>
</evidence>
<dbReference type="PROSITE" id="PS51085">
    <property type="entry name" value="2FE2S_FER_2"/>
    <property type="match status" value="1"/>
</dbReference>
<dbReference type="Gene3D" id="3.10.20.30">
    <property type="match status" value="1"/>
</dbReference>
<dbReference type="GO" id="GO:0051536">
    <property type="term" value="F:iron-sulfur cluster binding"/>
    <property type="evidence" value="ECO:0007669"/>
    <property type="project" value="InterPro"/>
</dbReference>
<accession>A0A644SWD7</accession>
<protein>
    <submittedName>
        <fullName evidence="5">Putative xanthine dehydrogenase molybdenum-binding subunit XdhA</fullName>
        <ecNumber evidence="5">1.17.1.4</ecNumber>
    </submittedName>
</protein>
<keyword evidence="2" id="KW-0500">Molybdenum</keyword>
<evidence type="ECO:0000259" key="4">
    <source>
        <dbReference type="PROSITE" id="PS51085"/>
    </source>
</evidence>
<dbReference type="Pfam" id="PF01315">
    <property type="entry name" value="Ald_Xan_dh_C"/>
    <property type="match status" value="1"/>
</dbReference>
<dbReference type="GO" id="GO:0004854">
    <property type="term" value="F:xanthine dehydrogenase activity"/>
    <property type="evidence" value="ECO:0007669"/>
    <property type="project" value="UniProtKB-EC"/>
</dbReference>
<dbReference type="SUPFAM" id="SSF54292">
    <property type="entry name" value="2Fe-2S ferredoxin-like"/>
    <property type="match status" value="1"/>
</dbReference>
<dbReference type="PANTHER" id="PTHR11908:SF132">
    <property type="entry name" value="ALDEHYDE OXIDASE 1-RELATED"/>
    <property type="match status" value="1"/>
</dbReference>
<dbReference type="SMART" id="SM01008">
    <property type="entry name" value="Ald_Xan_dh_C"/>
    <property type="match status" value="1"/>
</dbReference>
<dbReference type="AlphaFoldDB" id="A0A644SWD7"/>
<dbReference type="Gene3D" id="3.30.365.10">
    <property type="entry name" value="Aldehyde oxidase/xanthine dehydrogenase, molybdopterin binding domain"/>
    <property type="match status" value="4"/>
</dbReference>
<evidence type="ECO:0000256" key="2">
    <source>
        <dbReference type="ARBA" id="ARBA00022505"/>
    </source>
</evidence>
<dbReference type="CDD" id="cd00207">
    <property type="entry name" value="fer2"/>
    <property type="match status" value="1"/>
</dbReference>
<dbReference type="InterPro" id="IPR036010">
    <property type="entry name" value="2Fe-2S_ferredoxin-like_sf"/>
</dbReference>
<keyword evidence="3 5" id="KW-0560">Oxidoreductase</keyword>
<dbReference type="Gene3D" id="1.10.150.120">
    <property type="entry name" value="[2Fe-2S]-binding domain"/>
    <property type="match status" value="1"/>
</dbReference>
<dbReference type="InterPro" id="IPR046867">
    <property type="entry name" value="AldOxase/xan_DH_MoCoBD2"/>
</dbReference>
<dbReference type="Pfam" id="PF02738">
    <property type="entry name" value="MoCoBD_1"/>
    <property type="match status" value="1"/>
</dbReference>
<dbReference type="InterPro" id="IPR001041">
    <property type="entry name" value="2Fe-2S_ferredoxin-type"/>
</dbReference>
<dbReference type="Pfam" id="PF00111">
    <property type="entry name" value="Fer2"/>
    <property type="match status" value="1"/>
</dbReference>
<dbReference type="Pfam" id="PF01799">
    <property type="entry name" value="Fer2_2"/>
    <property type="match status" value="1"/>
</dbReference>
<dbReference type="InterPro" id="IPR037165">
    <property type="entry name" value="AldOxase/xan_DH_Mopterin-bd_sf"/>
</dbReference>
<dbReference type="InterPro" id="IPR012675">
    <property type="entry name" value="Beta-grasp_dom_sf"/>
</dbReference>
<dbReference type="InterPro" id="IPR017699">
    <property type="entry name" value="Mo-bd_YgfN/XdhD"/>
</dbReference>
<dbReference type="PIRSF" id="PIRSF000127">
    <property type="entry name" value="Xanthine_DH"/>
    <property type="match status" value="1"/>
</dbReference>
<dbReference type="InterPro" id="IPR000674">
    <property type="entry name" value="Ald_Oxase/Xan_DH_a/b"/>
</dbReference>
<proteinExistence type="inferred from homology"/>
<comment type="similarity">
    <text evidence="1">Belongs to the xanthine dehydrogenase family.</text>
</comment>
<dbReference type="SUPFAM" id="SSF56003">
    <property type="entry name" value="Molybdenum cofactor-binding domain"/>
    <property type="match status" value="1"/>
</dbReference>
<evidence type="ECO:0000256" key="1">
    <source>
        <dbReference type="ARBA" id="ARBA00006849"/>
    </source>
</evidence>